<proteinExistence type="predicted"/>
<sequence>MKVINFLIAIFPVVREIWLTLMLGCITSTTGASARGSMGLWITDHRNRNFMDIRAYHMHTIITIVHSGGTERHRDGVVNDDDTVMEDVGLSADEIDVEMEEAADADDDMVMQDIC</sequence>
<name>A0A5N6YGF6_9EURO</name>
<gene>
    <name evidence="1" type="ORF">BDV24DRAFT_160288</name>
</gene>
<organism evidence="1">
    <name type="scientific">Aspergillus arachidicola</name>
    <dbReference type="NCBI Taxonomy" id="656916"/>
    <lineage>
        <taxon>Eukaryota</taxon>
        <taxon>Fungi</taxon>
        <taxon>Dikarya</taxon>
        <taxon>Ascomycota</taxon>
        <taxon>Pezizomycotina</taxon>
        <taxon>Eurotiomycetes</taxon>
        <taxon>Eurotiomycetidae</taxon>
        <taxon>Eurotiales</taxon>
        <taxon>Aspergillaceae</taxon>
        <taxon>Aspergillus</taxon>
        <taxon>Aspergillus subgen. Circumdati</taxon>
    </lineage>
</organism>
<dbReference type="AlphaFoldDB" id="A0A5N6YGF6"/>
<dbReference type="EMBL" id="ML737123">
    <property type="protein sequence ID" value="KAE8344547.1"/>
    <property type="molecule type" value="Genomic_DNA"/>
</dbReference>
<reference evidence="1" key="1">
    <citation type="submission" date="2019-04" db="EMBL/GenBank/DDBJ databases">
        <title>Friends and foes A comparative genomics study of 23 Aspergillus species from section Flavi.</title>
        <authorList>
            <consortium name="DOE Joint Genome Institute"/>
            <person name="Kjaerbolling I."/>
            <person name="Vesth T."/>
            <person name="Frisvad J.C."/>
            <person name="Nybo J.L."/>
            <person name="Theobald S."/>
            <person name="Kildgaard S."/>
            <person name="Isbrandt T."/>
            <person name="Kuo A."/>
            <person name="Sato A."/>
            <person name="Lyhne E.K."/>
            <person name="Kogle M.E."/>
            <person name="Wiebenga A."/>
            <person name="Kun R.S."/>
            <person name="Lubbers R.J."/>
            <person name="Makela M.R."/>
            <person name="Barry K."/>
            <person name="Chovatia M."/>
            <person name="Clum A."/>
            <person name="Daum C."/>
            <person name="Haridas S."/>
            <person name="He G."/>
            <person name="LaButti K."/>
            <person name="Lipzen A."/>
            <person name="Mondo S."/>
            <person name="Riley R."/>
            <person name="Salamov A."/>
            <person name="Simmons B.A."/>
            <person name="Magnuson J.K."/>
            <person name="Henrissat B."/>
            <person name="Mortensen U.H."/>
            <person name="Larsen T.O."/>
            <person name="Devries R.P."/>
            <person name="Grigoriev I.V."/>
            <person name="Machida M."/>
            <person name="Baker S.E."/>
            <person name="Andersen M.R."/>
        </authorList>
    </citation>
    <scope>NUCLEOTIDE SEQUENCE</scope>
    <source>
        <strain evidence="1">CBS 117612</strain>
    </source>
</reference>
<evidence type="ECO:0000313" key="1">
    <source>
        <dbReference type="EMBL" id="KAE8344547.1"/>
    </source>
</evidence>
<accession>A0A5N6YGF6</accession>
<protein>
    <submittedName>
        <fullName evidence="1">Uncharacterized protein</fullName>
    </submittedName>
</protein>
<dbReference type="Proteomes" id="UP000325558">
    <property type="component" value="Unassembled WGS sequence"/>
</dbReference>